<dbReference type="Pfam" id="PF01656">
    <property type="entry name" value="CbiA"/>
    <property type="match status" value="1"/>
</dbReference>
<proteinExistence type="predicted"/>
<organism evidence="3 4">
    <name type="scientific">Candidatus Competibacter phosphatis</name>
    <dbReference type="NCBI Taxonomy" id="221280"/>
    <lineage>
        <taxon>Bacteria</taxon>
        <taxon>Pseudomonadati</taxon>
        <taxon>Pseudomonadota</taxon>
        <taxon>Gammaproteobacteria</taxon>
        <taxon>Candidatus Competibacteraceae</taxon>
        <taxon>Candidatus Competibacter</taxon>
    </lineage>
</organism>
<feature type="region of interest" description="Disordered" evidence="1">
    <location>
        <begin position="44"/>
        <end position="65"/>
    </location>
</feature>
<gene>
    <name evidence="3" type="ORF">E4P82_15795</name>
</gene>
<dbReference type="NCBIfam" id="NF041546">
    <property type="entry name" value="ParA_partition"/>
    <property type="match status" value="1"/>
</dbReference>
<dbReference type="SUPFAM" id="SSF52540">
    <property type="entry name" value="P-loop containing nucleoside triphosphate hydrolases"/>
    <property type="match status" value="1"/>
</dbReference>
<comment type="caution">
    <text evidence="3">The sequence shown here is derived from an EMBL/GenBank/DDBJ whole genome shotgun (WGS) entry which is preliminary data.</text>
</comment>
<dbReference type="Gene3D" id="3.40.50.300">
    <property type="entry name" value="P-loop containing nucleotide triphosphate hydrolases"/>
    <property type="match status" value="1"/>
</dbReference>
<dbReference type="InterPro" id="IPR050678">
    <property type="entry name" value="DNA_Partitioning_ATPase"/>
</dbReference>
<dbReference type="Proteomes" id="UP000760480">
    <property type="component" value="Unassembled WGS sequence"/>
</dbReference>
<dbReference type="PANTHER" id="PTHR13696">
    <property type="entry name" value="P-LOOP CONTAINING NUCLEOSIDE TRIPHOSPHATE HYDROLASE"/>
    <property type="match status" value="1"/>
</dbReference>
<dbReference type="EMBL" id="SPMZ01000052">
    <property type="protein sequence ID" value="NMQ20527.1"/>
    <property type="molecule type" value="Genomic_DNA"/>
</dbReference>
<dbReference type="PANTHER" id="PTHR13696:SF96">
    <property type="entry name" value="COBQ_COBB_MIND_PARA NUCLEOTIDE BINDING DOMAIN-CONTAINING PROTEIN"/>
    <property type="match status" value="1"/>
</dbReference>
<protein>
    <submittedName>
        <fullName evidence="3">Peptide transporter</fullName>
    </submittedName>
</protein>
<evidence type="ECO:0000313" key="3">
    <source>
        <dbReference type="EMBL" id="NMQ20527.1"/>
    </source>
</evidence>
<keyword evidence="4" id="KW-1185">Reference proteome</keyword>
<dbReference type="CDD" id="cd02042">
    <property type="entry name" value="ParAB_family"/>
    <property type="match status" value="1"/>
</dbReference>
<evidence type="ECO:0000313" key="4">
    <source>
        <dbReference type="Proteomes" id="UP000760480"/>
    </source>
</evidence>
<name>A0ABX1TM86_9GAMM</name>
<evidence type="ECO:0000259" key="2">
    <source>
        <dbReference type="Pfam" id="PF01656"/>
    </source>
</evidence>
<sequence>MAHVIAILNPKGGTGKTTLSINLARAFQRSGFRVLIVDSDPQGTARDWSQASQEHHPEAGMPSVVGLDRPTLDKEIPAISDAFDLVIIDGAAKLHQMTASALRVADTVLIPVQTSSPDIWSAMDLVDVIKVRQSVTAGKPRAAFIVSRQTPGTRLAADIDRALQEHELPVLAARTCNRVAYMETISGGITVLDQHPSTAAAQEILEIMEELQSFSNLSNSQE</sequence>
<feature type="domain" description="CobQ/CobB/MinD/ParA nucleotide binding" evidence="2">
    <location>
        <begin position="5"/>
        <end position="179"/>
    </location>
</feature>
<dbReference type="InterPro" id="IPR002586">
    <property type="entry name" value="CobQ/CobB/MinD/ParA_Nub-bd_dom"/>
</dbReference>
<accession>A0ABX1TM86</accession>
<dbReference type="InterPro" id="IPR027417">
    <property type="entry name" value="P-loop_NTPase"/>
</dbReference>
<dbReference type="InterPro" id="IPR048089">
    <property type="entry name" value="McdA"/>
</dbReference>
<dbReference type="PIRSF" id="PIRSF009320">
    <property type="entry name" value="Nuc_binding_HP_1000"/>
    <property type="match status" value="1"/>
</dbReference>
<reference evidence="3 4" key="1">
    <citation type="submission" date="2019-03" db="EMBL/GenBank/DDBJ databases">
        <title>Metabolic reconstructions from genomes of highly enriched 'Candidatus Accumulibacter' and 'Candidatus Competibacter' bioreactor populations.</title>
        <authorList>
            <person name="Annavajhala M.K."/>
            <person name="Welles L."/>
            <person name="Abbas B."/>
            <person name="Sorokin D."/>
            <person name="Park H."/>
            <person name="Van Loosdrecht M."/>
            <person name="Chandran K."/>
        </authorList>
    </citation>
    <scope>NUCLEOTIDE SEQUENCE [LARGE SCALE GENOMIC DNA]</scope>
    <source>
        <strain evidence="3 4">SBR_G</strain>
    </source>
</reference>
<dbReference type="RefSeq" id="WP_169249795.1">
    <property type="nucleotide sequence ID" value="NZ_SPMZ01000052.1"/>
</dbReference>
<evidence type="ECO:0000256" key="1">
    <source>
        <dbReference type="SAM" id="MobiDB-lite"/>
    </source>
</evidence>